<dbReference type="RefSeq" id="XP_016683870.1">
    <property type="nucleotide sequence ID" value="XM_016828381.1"/>
</dbReference>
<dbReference type="InterPro" id="IPR043502">
    <property type="entry name" value="DNA/RNA_pol_sf"/>
</dbReference>
<dbReference type="SUPFAM" id="SSF56672">
    <property type="entry name" value="DNA/RNA polymerases"/>
    <property type="match status" value="1"/>
</dbReference>
<keyword evidence="1" id="KW-0863">Zinc-finger</keyword>
<dbReference type="InterPro" id="IPR001878">
    <property type="entry name" value="Znf_CCHC"/>
</dbReference>
<dbReference type="Pfam" id="PF08284">
    <property type="entry name" value="RVP_2"/>
    <property type="match status" value="1"/>
</dbReference>
<dbReference type="Proteomes" id="UP000818029">
    <property type="component" value="Chromosome A13"/>
</dbReference>
<name>A0A1U8J0K8_GOSHI</name>
<gene>
    <name evidence="5" type="primary">LOC107902159</name>
</gene>
<dbReference type="PROSITE" id="PS50158">
    <property type="entry name" value="ZF_CCHC"/>
    <property type="match status" value="1"/>
</dbReference>
<dbReference type="Pfam" id="PF00098">
    <property type="entry name" value="zf-CCHC"/>
    <property type="match status" value="1"/>
</dbReference>
<feature type="region of interest" description="Disordered" evidence="2">
    <location>
        <begin position="204"/>
        <end position="241"/>
    </location>
</feature>
<dbReference type="KEGG" id="ghi:107902159"/>
<dbReference type="InterPro" id="IPR005162">
    <property type="entry name" value="Retrotrans_gag_dom"/>
</dbReference>
<evidence type="ECO:0000313" key="5">
    <source>
        <dbReference type="RefSeq" id="XP_016683870.1"/>
    </source>
</evidence>
<dbReference type="AlphaFoldDB" id="A0A1U8J0K8"/>
<dbReference type="PANTHER" id="PTHR34482">
    <property type="entry name" value="DNA DAMAGE-INDUCIBLE PROTEIN 1-LIKE"/>
    <property type="match status" value="1"/>
</dbReference>
<accession>A0A1U8J0K8</accession>
<dbReference type="Gene3D" id="3.30.70.270">
    <property type="match status" value="2"/>
</dbReference>
<proteinExistence type="predicted"/>
<reference evidence="4" key="1">
    <citation type="journal article" date="2020" name="Nat. Genet.">
        <title>Genomic diversifications of five Gossypium allopolyploid species and their impact on cotton improvement.</title>
        <authorList>
            <person name="Chen Z.J."/>
            <person name="Sreedasyam A."/>
            <person name="Ando A."/>
            <person name="Song Q."/>
            <person name="De Santiago L.M."/>
            <person name="Hulse-Kemp A.M."/>
            <person name="Ding M."/>
            <person name="Ye W."/>
            <person name="Kirkbride R.C."/>
            <person name="Jenkins J."/>
            <person name="Plott C."/>
            <person name="Lovell J."/>
            <person name="Lin Y.M."/>
            <person name="Vaughn R."/>
            <person name="Liu B."/>
            <person name="Simpson S."/>
            <person name="Scheffler B.E."/>
            <person name="Wen L."/>
            <person name="Saski C.A."/>
            <person name="Grover C.E."/>
            <person name="Hu G."/>
            <person name="Conover J.L."/>
            <person name="Carlson J.W."/>
            <person name="Shu S."/>
            <person name="Boston L.B."/>
            <person name="Williams M."/>
            <person name="Peterson D.G."/>
            <person name="McGee K."/>
            <person name="Jones D.C."/>
            <person name="Wendel J.F."/>
            <person name="Stelly D.M."/>
            <person name="Grimwood J."/>
            <person name="Schmutz J."/>
        </authorList>
    </citation>
    <scope>NUCLEOTIDE SEQUENCE [LARGE SCALE GENOMIC DNA]</scope>
    <source>
        <strain evidence="4">cv. TM-1</strain>
    </source>
</reference>
<dbReference type="STRING" id="3635.A0A1U8J0K8"/>
<evidence type="ECO:0000259" key="3">
    <source>
        <dbReference type="PROSITE" id="PS50158"/>
    </source>
</evidence>
<feature type="compositionally biased region" description="Gly residues" evidence="2">
    <location>
        <begin position="210"/>
        <end position="228"/>
    </location>
</feature>
<protein>
    <recommendedName>
        <fullName evidence="3">CCHC-type domain-containing protein</fullName>
    </recommendedName>
</protein>
<dbReference type="PANTHER" id="PTHR34482:SF36">
    <property type="entry name" value="RETROTRANSPOSON GAG DOMAIN-CONTAINING PROTEIN"/>
    <property type="match status" value="1"/>
</dbReference>
<evidence type="ECO:0000256" key="1">
    <source>
        <dbReference type="PROSITE-ProRule" id="PRU00047"/>
    </source>
</evidence>
<dbReference type="GeneID" id="107902159"/>
<dbReference type="OrthoDB" id="1751882at2759"/>
<keyword evidence="4" id="KW-1185">Reference proteome</keyword>
<feature type="domain" description="CCHC-type" evidence="3">
    <location>
        <begin position="175"/>
        <end position="190"/>
    </location>
</feature>
<dbReference type="Pfam" id="PF03732">
    <property type="entry name" value="Retrotrans_gag"/>
    <property type="match status" value="1"/>
</dbReference>
<keyword evidence="1" id="KW-0862">Zinc</keyword>
<reference evidence="5" key="2">
    <citation type="submission" date="2025-08" db="UniProtKB">
        <authorList>
            <consortium name="RefSeq"/>
        </authorList>
    </citation>
    <scope>IDENTIFICATION</scope>
</reference>
<keyword evidence="1" id="KW-0479">Metal-binding</keyword>
<dbReference type="GO" id="GO:0003676">
    <property type="term" value="F:nucleic acid binding"/>
    <property type="evidence" value="ECO:0007669"/>
    <property type="project" value="InterPro"/>
</dbReference>
<dbReference type="PaxDb" id="3635-A0A1U8J0K8"/>
<evidence type="ECO:0000256" key="2">
    <source>
        <dbReference type="SAM" id="MobiDB-lite"/>
    </source>
</evidence>
<evidence type="ECO:0000313" key="4">
    <source>
        <dbReference type="Proteomes" id="UP000818029"/>
    </source>
</evidence>
<dbReference type="GO" id="GO:0008270">
    <property type="term" value="F:zinc ion binding"/>
    <property type="evidence" value="ECO:0007669"/>
    <property type="project" value="UniProtKB-KW"/>
</dbReference>
<organism evidence="4 5">
    <name type="scientific">Gossypium hirsutum</name>
    <name type="common">Upland cotton</name>
    <name type="synonym">Gossypium mexicanum</name>
    <dbReference type="NCBI Taxonomy" id="3635"/>
    <lineage>
        <taxon>Eukaryota</taxon>
        <taxon>Viridiplantae</taxon>
        <taxon>Streptophyta</taxon>
        <taxon>Embryophyta</taxon>
        <taxon>Tracheophyta</taxon>
        <taxon>Spermatophyta</taxon>
        <taxon>Magnoliopsida</taxon>
        <taxon>eudicotyledons</taxon>
        <taxon>Gunneridae</taxon>
        <taxon>Pentapetalae</taxon>
        <taxon>rosids</taxon>
        <taxon>malvids</taxon>
        <taxon>Malvales</taxon>
        <taxon>Malvaceae</taxon>
        <taxon>Malvoideae</taxon>
        <taxon>Gossypium</taxon>
    </lineage>
</organism>
<sequence length="448" mass="50679">MDDLDCTMEQKLKGAMSLLRDEAYQWWLTVREGTQADRLTWDFFKASFQGKYVGASYVDARRKEFLNLTQGSRTVVAYEAEFLWLSRYARGIVATEYEHCVRFEDGLYDELRILIAPQKERDFAALVEKAKITEDRAKLDGPVRAGGLVATTRPQPCADYGISHLGECWKKIGACFRCGSTEHQVRNCPQRPTQMQVIGQGHVQPVRGGQPLGGRGQDRGGNGFGQGHGAPDRGTGNTKARQPALVYAARRREDGDAPDIITGMDWLVKHRAKLDCAAKRLMLRTSEDEEVVAIGERRDYLSNVISALRAEKLISALRVVRLSWHITIKEFMDVSPEELSGLPPNREVKFGIELLPGTVPRQKQLYVKFSKYEFWLQEVPFLGHVVSVEGIRVDPRKIETVLGWKPPRSVSEIRSFLSLAGYYRRFVEGFSVIAAPLTKFLRKRVPFV</sequence>
<dbReference type="InterPro" id="IPR043128">
    <property type="entry name" value="Rev_trsase/Diguanyl_cyclase"/>
</dbReference>
<dbReference type="SMART" id="SM00343">
    <property type="entry name" value="ZnF_C2HC"/>
    <property type="match status" value="1"/>
</dbReference>